<dbReference type="InterPro" id="IPR002931">
    <property type="entry name" value="Transglutaminase-like"/>
</dbReference>
<dbReference type="SUPFAM" id="SSF54001">
    <property type="entry name" value="Cysteine proteinases"/>
    <property type="match status" value="1"/>
</dbReference>
<dbReference type="RefSeq" id="WP_349135130.1">
    <property type="nucleotide sequence ID" value="NZ_JBBMFF010000158.1"/>
</dbReference>
<dbReference type="Gene3D" id="3.10.620.30">
    <property type="match status" value="1"/>
</dbReference>
<comment type="caution">
    <text evidence="2">The sequence shown here is derived from an EMBL/GenBank/DDBJ whole genome shotgun (WGS) entry which is preliminary data.</text>
</comment>
<gene>
    <name evidence="2" type="ORF">WMO66_04205</name>
</gene>
<protein>
    <submittedName>
        <fullName evidence="2">Transglutaminase domain-containing protein</fullName>
    </submittedName>
</protein>
<feature type="domain" description="Transglutaminase-like" evidence="1">
    <location>
        <begin position="105"/>
        <end position="197"/>
    </location>
</feature>
<dbReference type="Gene3D" id="2.60.40.1120">
    <property type="entry name" value="Carboxypeptidase-like, regulatory domain"/>
    <property type="match status" value="1"/>
</dbReference>
<evidence type="ECO:0000259" key="1">
    <source>
        <dbReference type="Pfam" id="PF01841"/>
    </source>
</evidence>
<proteinExistence type="predicted"/>
<organism evidence="2 3">
    <name type="scientific">Faecousia intestinalis</name>
    <dbReference type="NCBI Taxonomy" id="3133167"/>
    <lineage>
        <taxon>Bacteria</taxon>
        <taxon>Bacillati</taxon>
        <taxon>Bacillota</taxon>
        <taxon>Clostridia</taxon>
        <taxon>Eubacteriales</taxon>
        <taxon>Oscillospiraceae</taxon>
        <taxon>Faecousia</taxon>
    </lineage>
</organism>
<sequence>MRGRKAEFERKLAQTGLWQLPDLLQTLPDETARLARLCYAASPASDWLDTPPEVFFSCAAHARYLRENASWTRALPEPLFLAYVLHPRVNNEALCDCRPVFYAALAERLRGLPEEAAILEINRWCAEHVAYQPTDERTRSALAVLRAGFGRCGEESMFAVNVLRACGFAARQVYVPRWAHCDDNHAWVEVWCGGAWHFLGACEPEAVLDRGWFNSAAGRAVLVHSRCFGEPEPDAEVIGREGDVVYCNETARYADVRRLTVRVTDENGMSAAGANVDFCILNNCEWYPAATVQTDASGMAALTCGLGSLRLLARRDGLCCEAFVSPEETGPVVLTLGKRAPAPDRWEPIELTAPRGGAVRGAVPTEPQRDLQERWLRQAHEAWTQRREDRLDEADAQGLPPEETALLRAGAGHAAQLAAFLREEPEAMPLLRTLLPKDLLDIAPDVLHDTWAHTPRPDGVPEGIWEAFVLCPRVGYEQLLPQRRELTTYFSEERSAVFRRDPAALWAWLTETIEPSVLSPSPLAALTLRQASPEAKRVLFAALCRALGVPARLAPEDGAAEYWHNGVWKRTEGRNTRGTVVLICPAGEKWVCGVDFSLSALTPDGARLLWPAADGLTFSAAPGDYCLLTTNRLPNGDQRVLRLHFSLAAGERRTIRPERAHAALSEMLGSHAMEDFFSARTMAGEPVSGAALTARGGLLAWLAPGQEPTEHLLRELLDENLQGLPLTLLVPDAGSLRNETLRRFCEKNPDVPVLLDGDARTAEAAARQTFAEAGKLPLLVVLRGPLTAAYAVSGYHVGSAALALRVWQAVRP</sequence>
<dbReference type="EMBL" id="JBBMFF010000158">
    <property type="protein sequence ID" value="MEQ2510457.1"/>
    <property type="molecule type" value="Genomic_DNA"/>
</dbReference>
<dbReference type="Pfam" id="PF01841">
    <property type="entry name" value="Transglut_core"/>
    <property type="match status" value="1"/>
</dbReference>
<evidence type="ECO:0000313" key="3">
    <source>
        <dbReference type="Proteomes" id="UP001491552"/>
    </source>
</evidence>
<name>A0ABV1G4W7_9FIRM</name>
<keyword evidence="3" id="KW-1185">Reference proteome</keyword>
<evidence type="ECO:0000313" key="2">
    <source>
        <dbReference type="EMBL" id="MEQ2510457.1"/>
    </source>
</evidence>
<dbReference type="PANTHER" id="PTHR35532">
    <property type="entry name" value="SIMILAR TO POLYHYDROXYALKANOATE DEPOLYMERASE"/>
    <property type="match status" value="1"/>
</dbReference>
<accession>A0ABV1G4W7</accession>
<reference evidence="2 3" key="1">
    <citation type="submission" date="2024-03" db="EMBL/GenBank/DDBJ databases">
        <title>Human intestinal bacterial collection.</title>
        <authorList>
            <person name="Pauvert C."/>
            <person name="Hitch T.C.A."/>
            <person name="Clavel T."/>
        </authorList>
    </citation>
    <scope>NUCLEOTIDE SEQUENCE [LARGE SCALE GENOMIC DNA]</scope>
    <source>
        <strain evidence="2 3">CLA-AA-H192</strain>
    </source>
</reference>
<dbReference type="InterPro" id="IPR038765">
    <property type="entry name" value="Papain-like_cys_pep_sf"/>
</dbReference>
<dbReference type="Proteomes" id="UP001491552">
    <property type="component" value="Unassembled WGS sequence"/>
</dbReference>
<dbReference type="PANTHER" id="PTHR35532:SF5">
    <property type="entry name" value="CARBOHYDRATE-BINDING DOMAIN-CONTAINING PROTEIN"/>
    <property type="match status" value="1"/>
</dbReference>